<accession>A0ACC0NK60</accession>
<gene>
    <name evidence="1" type="ORF">RHMOL_Rhmol05G0027300</name>
</gene>
<evidence type="ECO:0000313" key="2">
    <source>
        <dbReference type="Proteomes" id="UP001062846"/>
    </source>
</evidence>
<organism evidence="1 2">
    <name type="scientific">Rhododendron molle</name>
    <name type="common">Chinese azalea</name>
    <name type="synonym">Azalea mollis</name>
    <dbReference type="NCBI Taxonomy" id="49168"/>
    <lineage>
        <taxon>Eukaryota</taxon>
        <taxon>Viridiplantae</taxon>
        <taxon>Streptophyta</taxon>
        <taxon>Embryophyta</taxon>
        <taxon>Tracheophyta</taxon>
        <taxon>Spermatophyta</taxon>
        <taxon>Magnoliopsida</taxon>
        <taxon>eudicotyledons</taxon>
        <taxon>Gunneridae</taxon>
        <taxon>Pentapetalae</taxon>
        <taxon>asterids</taxon>
        <taxon>Ericales</taxon>
        <taxon>Ericaceae</taxon>
        <taxon>Ericoideae</taxon>
        <taxon>Rhodoreae</taxon>
        <taxon>Rhododendron</taxon>
    </lineage>
</organism>
<comment type="caution">
    <text evidence="1">The sequence shown here is derived from an EMBL/GenBank/DDBJ whole genome shotgun (WGS) entry which is preliminary data.</text>
</comment>
<proteinExistence type="predicted"/>
<keyword evidence="2" id="KW-1185">Reference proteome</keyword>
<name>A0ACC0NK60_RHOML</name>
<reference evidence="1" key="1">
    <citation type="submission" date="2022-02" db="EMBL/GenBank/DDBJ databases">
        <title>Plant Genome Project.</title>
        <authorList>
            <person name="Zhang R.-G."/>
        </authorList>
    </citation>
    <scope>NUCLEOTIDE SEQUENCE</scope>
    <source>
        <strain evidence="1">AT1</strain>
    </source>
</reference>
<evidence type="ECO:0000313" key="1">
    <source>
        <dbReference type="EMBL" id="KAI8553585.1"/>
    </source>
</evidence>
<sequence>MAATVSIQKILNDEETVDGGLMAPCRRGENADSEISSDVSSDERFINKYVPPPRACANSEENQDEGGKDRKPDCFHVSTPRGQATDSHSLAERERVRRENIRDRLKYLEDIVPGCNRIKGCVGRLNIIIDYIEHLQEKVEFLSTRVAAVNPSPDINIDSLFEKEVFPASTSMEFDAPDNEAHLGRPYQSGPNSVKKDMREGSSEECLTKSVLSFDDTTKQKSLLDLRTLTPLGQYFADEKILNKNKKIFNSAERFDDLMPPFTRGENPCPENSFDVRSKFTNKCLTHVFVISEENEINDKAVKFHSRQGTGSWGSLKLVHPTTLEELGPENKGIISDLLRFVTEKEFYKKVGKAWTGFYSLYEPPGTDRSSLISVMANYLEFDIYNLDLTSLPSIEELKKMLGSIRNCSLIAIQDFNHWPGMLSKFKTELKLVLYGEFCIVSANHLIFVACGCGLMMFLFWSNPVVVVLFFLQLTVPCLLKIFYHLFSSCGDEHIIVFTTQHRDRHDAALLHPVGTDMHIYAPAPQPLALPEEDDEIVEGGERVKVYSGLLQAKPDEESADLGMEIEEGKGEKNLEEGMLEITKEVCQEAEEEENQEFEVEEGNPEFTDPEKLETQDALLIQEREEEAEVEDRRESADDFMRPLGRCENLNYEISLIQQYLAHASAHSKKNEDDDKSSVKVYSRRGRGCWDSMKLKNLAALEELGMDPENKGEISDLLGFVRMKEFYKKEGKAWKKGYLLNDPKDETHFLSGKWVVEIQWNLFWFVRNKEFYKTKGDTWKRVYWLYEPPDTDRLSLSTATANYLKLYTCDLDLMSISSKLEMKDKLLSTRERSSIVIKDFDFKNESTISLPDGEHILSLSEKKIVRKTLKRKCRSMSILSLEDHKQHVDRRWEDAAKSHDAKHICRQLVIHRLSTAKRICRQHGIHRRPFQRSATGLPDGGHILPLLEKKIVRKTSKRKCRSMSVNRLVDHQHHVDRRCEDAAKNIGAKHICRQLVILCVSIAKRMCRQHGIHHRWPFQQDWGIMKGYTLGDERPVEVIRLSTDGKLVSRLQVIYISWLGRFSPLPSTLAGGEIVGHIALSSSQFATTNSIAQRVGQDQSGSASSDSKNERTREQEDPEEMYTSITSDNLRRLYGRMNRKDAAASLGVSVATFKRKCREFGIKRWPHVRKKKVSKPPDQHGERNPPLTCKTLSTNGQTEMENEMVGHLTEMNEFLLDFDDGPNGVSSEWASQLRNQWMVSTAHPNSSGLVVPHPHMASQILGENMGSLEEWGNSFASLEEPLLPRHASGSMSTVPPCSYPVPSQPMPTIPHTLGSSEDRRNSLAFLEDVFLEEHVSGSLFASVEDVSLEEHVHTMGSSDDLRNLLASAEEHFLAGHVFGFINQIVPSCFDPAPSQSMPNTLHTMPPIPHMMPLLAERQDTTSVMLKATYGDITIKFQLPLTCGIGKLKEEVSKRLEREPGSYHVEYKDEDGTWIIINCDEDVRIFLGLFTSLGNQVIELYGFVIRFPIPQSFVNAADH</sequence>
<protein>
    <submittedName>
        <fullName evidence="1">Uncharacterized protein</fullName>
    </submittedName>
</protein>
<dbReference type="EMBL" id="CM046392">
    <property type="protein sequence ID" value="KAI8553585.1"/>
    <property type="molecule type" value="Genomic_DNA"/>
</dbReference>
<dbReference type="Proteomes" id="UP001062846">
    <property type="component" value="Chromosome 5"/>
</dbReference>